<name>A0ABT1EJL3_9FIRM</name>
<dbReference type="SUPFAM" id="SSF53335">
    <property type="entry name" value="S-adenosyl-L-methionine-dependent methyltransferases"/>
    <property type="match status" value="1"/>
</dbReference>
<comment type="similarity">
    <text evidence="1">Belongs to the N(4)/N(6)-methyltransferase family.</text>
</comment>
<dbReference type="CDD" id="cd02440">
    <property type="entry name" value="AdoMet_MTases"/>
    <property type="match status" value="1"/>
</dbReference>
<dbReference type="InterPro" id="IPR002052">
    <property type="entry name" value="DNA_methylase_N6_adenine_CS"/>
</dbReference>
<dbReference type="InterPro" id="IPR054520">
    <property type="entry name" value="M_Eco57I_C"/>
</dbReference>
<dbReference type="PANTHER" id="PTHR33841:SF5">
    <property type="entry name" value="DNA METHYLASE (MODIFICATION METHYLASE) (METHYLTRANSFERASE)-RELATED"/>
    <property type="match status" value="1"/>
</dbReference>
<gene>
    <name evidence="9" type="ORF">NK118_11510</name>
</gene>
<proteinExistence type="inferred from homology"/>
<dbReference type="GO" id="GO:0032259">
    <property type="term" value="P:methylation"/>
    <property type="evidence" value="ECO:0007669"/>
    <property type="project" value="UniProtKB-KW"/>
</dbReference>
<dbReference type="PRINTS" id="PR00507">
    <property type="entry name" value="N12N6MTFRASE"/>
</dbReference>
<dbReference type="Pfam" id="PF07669">
    <property type="entry name" value="Eco57I"/>
    <property type="match status" value="1"/>
</dbReference>
<evidence type="ECO:0000256" key="5">
    <source>
        <dbReference type="ARBA" id="ARBA00022691"/>
    </source>
</evidence>
<dbReference type="InterPro" id="IPR011639">
    <property type="entry name" value="MethylTrfase_TaqI-like_dom"/>
</dbReference>
<evidence type="ECO:0000256" key="3">
    <source>
        <dbReference type="ARBA" id="ARBA00022603"/>
    </source>
</evidence>
<reference evidence="9 10" key="1">
    <citation type="journal article" date="2022" name="Genome Biol. Evol.">
        <title>Host diet, physiology and behaviors set the stage for Lachnospiraceae cladogenesis.</title>
        <authorList>
            <person name="Vera-Ponce De Leon A."/>
            <person name="Schneider M."/>
            <person name="Jahnes B.C."/>
            <person name="Sadowski V."/>
            <person name="Camuy-Velez L.A."/>
            <person name="Duan J."/>
            <person name="Sabree Z.L."/>
        </authorList>
    </citation>
    <scope>NUCLEOTIDE SEQUENCE [LARGE SCALE GENOMIC DNA]</scope>
    <source>
        <strain evidence="9 10">PAL227</strain>
    </source>
</reference>
<evidence type="ECO:0000256" key="6">
    <source>
        <dbReference type="ARBA" id="ARBA00047942"/>
    </source>
</evidence>
<keyword evidence="4" id="KW-0808">Transferase</keyword>
<dbReference type="PANTHER" id="PTHR33841">
    <property type="entry name" value="DNA METHYLTRANSFERASE YEEA-RELATED"/>
    <property type="match status" value="1"/>
</dbReference>
<dbReference type="InterPro" id="IPR050953">
    <property type="entry name" value="N4_N6_ade-DNA_methylase"/>
</dbReference>
<dbReference type="Gene3D" id="3.40.50.150">
    <property type="entry name" value="Vaccinia Virus protein VP39"/>
    <property type="match status" value="1"/>
</dbReference>
<dbReference type="GO" id="GO:0008168">
    <property type="term" value="F:methyltransferase activity"/>
    <property type="evidence" value="ECO:0007669"/>
    <property type="project" value="UniProtKB-KW"/>
</dbReference>
<evidence type="ECO:0000256" key="2">
    <source>
        <dbReference type="ARBA" id="ARBA00011900"/>
    </source>
</evidence>
<comment type="caution">
    <text evidence="9">The sequence shown here is derived from an EMBL/GenBank/DDBJ whole genome shotgun (WGS) entry which is preliminary data.</text>
</comment>
<organism evidence="9 10">
    <name type="scientific">Ohessyouella blattaphilus</name>
    <dbReference type="NCBI Taxonomy" id="2949333"/>
    <lineage>
        <taxon>Bacteria</taxon>
        <taxon>Bacillati</taxon>
        <taxon>Bacillota</taxon>
        <taxon>Clostridia</taxon>
        <taxon>Lachnospirales</taxon>
        <taxon>Lachnospiraceae</taxon>
        <taxon>Ohessyouella</taxon>
    </lineage>
</organism>
<dbReference type="InterPro" id="IPR029063">
    <property type="entry name" value="SAM-dependent_MTases_sf"/>
</dbReference>
<keyword evidence="5" id="KW-0949">S-adenosyl-L-methionine</keyword>
<evidence type="ECO:0000313" key="10">
    <source>
        <dbReference type="Proteomes" id="UP001523565"/>
    </source>
</evidence>
<dbReference type="RefSeq" id="WP_262069759.1">
    <property type="nucleotide sequence ID" value="NZ_JAMXOC010000019.1"/>
</dbReference>
<evidence type="ECO:0000259" key="8">
    <source>
        <dbReference type="Pfam" id="PF22837"/>
    </source>
</evidence>
<comment type="catalytic activity">
    <reaction evidence="6">
        <text>a 2'-deoxyadenosine in DNA + S-adenosyl-L-methionine = an N(6)-methyl-2'-deoxyadenosine in DNA + S-adenosyl-L-homocysteine + H(+)</text>
        <dbReference type="Rhea" id="RHEA:15197"/>
        <dbReference type="Rhea" id="RHEA-COMP:12418"/>
        <dbReference type="Rhea" id="RHEA-COMP:12419"/>
        <dbReference type="ChEBI" id="CHEBI:15378"/>
        <dbReference type="ChEBI" id="CHEBI:57856"/>
        <dbReference type="ChEBI" id="CHEBI:59789"/>
        <dbReference type="ChEBI" id="CHEBI:90615"/>
        <dbReference type="ChEBI" id="CHEBI:90616"/>
        <dbReference type="EC" id="2.1.1.72"/>
    </reaction>
</comment>
<evidence type="ECO:0000256" key="4">
    <source>
        <dbReference type="ARBA" id="ARBA00022679"/>
    </source>
</evidence>
<keyword evidence="10" id="KW-1185">Reference proteome</keyword>
<protein>
    <recommendedName>
        <fullName evidence="2">site-specific DNA-methyltransferase (adenine-specific)</fullName>
        <ecNumber evidence="2">2.1.1.72</ecNumber>
    </recommendedName>
</protein>
<accession>A0ABT1EJL3</accession>
<dbReference type="Pfam" id="PF22837">
    <property type="entry name" value="M_Eco57I_C"/>
    <property type="match status" value="1"/>
</dbReference>
<evidence type="ECO:0000313" key="9">
    <source>
        <dbReference type="EMBL" id="MCP1110878.1"/>
    </source>
</evidence>
<dbReference type="PROSITE" id="PS00092">
    <property type="entry name" value="N6_MTASE"/>
    <property type="match status" value="1"/>
</dbReference>
<evidence type="ECO:0000256" key="1">
    <source>
        <dbReference type="ARBA" id="ARBA00006594"/>
    </source>
</evidence>
<sequence>MEDKLSGSYYTPYETVDFMYEYLLERNKLSQRVLEPSVGDGRFIERISNNVTVNEVVGVELDKKKVEELRNKGYPDKVTIIESDYLEYVNRGAKNYQVILGNPPYISIKNMDKSFLNLGRSICEGFGLPKKLLQNSWVAFVLASIKIIEANGVIFFVLPTEFLQVQYAEILREFLENKFNTIHIITFTERMFPKIEQEACLVYLTNEQEELPYIAYKQYEKLDAIVPIYESRIERNKPLKKWSNAVLSDRDIDIMNNITDRYRSIGEMATSAPGIVTAANNKFILTNEEVEQYECRDYVIPIISKGMMVRNRLVANQELVNQLALDGKKVYMLNLAGIVEDELPESLKRYLDETGEVKRGEIKIKESFKCSRRTPWYAIPVVRSGSVIFFKRYDTCPRISINPDMIHTTDIAYNLQLNDDVEASSLVFCFYNSLSLAQCEFAGRYYAGGVSELTPTEFRSIAVPYRKISAEDVDILGRMFHDERPLDEIIRFVNKKTICQDLLEEEISVIDNIRRKLINRRK</sequence>
<dbReference type="EMBL" id="JAMZFV010000019">
    <property type="protein sequence ID" value="MCP1110878.1"/>
    <property type="molecule type" value="Genomic_DNA"/>
</dbReference>
<feature type="domain" description="Type II methyltransferase M.TaqI-like" evidence="7">
    <location>
        <begin position="84"/>
        <end position="191"/>
    </location>
</feature>
<keyword evidence="3 9" id="KW-0489">Methyltransferase</keyword>
<feature type="domain" description="Type II methyltransferase M.Eco57I C-terminal" evidence="8">
    <location>
        <begin position="240"/>
        <end position="496"/>
    </location>
</feature>
<dbReference type="EC" id="2.1.1.72" evidence="2"/>
<evidence type="ECO:0000259" key="7">
    <source>
        <dbReference type="Pfam" id="PF07669"/>
    </source>
</evidence>
<dbReference type="Proteomes" id="UP001523565">
    <property type="component" value="Unassembled WGS sequence"/>
</dbReference>